<evidence type="ECO:0000256" key="5">
    <source>
        <dbReference type="ARBA" id="ARBA00023139"/>
    </source>
</evidence>
<protein>
    <recommendedName>
        <fullName evidence="9">Lipoprotein</fullName>
    </recommendedName>
</protein>
<keyword evidence="2" id="KW-1003">Cell membrane</keyword>
<dbReference type="RefSeq" id="WP_170986909.1">
    <property type="nucleotide sequence ID" value="NZ_CAACYE020000001.1"/>
</dbReference>
<comment type="subcellular location">
    <subcellularLocation>
        <location evidence="1">Cell membrane</location>
        <topology evidence="1">Lipid-anchor</topology>
    </subcellularLocation>
</comment>
<evidence type="ECO:0000256" key="1">
    <source>
        <dbReference type="ARBA" id="ARBA00004193"/>
    </source>
</evidence>
<name>A0A449HCH8_NOCFR</name>
<dbReference type="GO" id="GO:0005886">
    <property type="term" value="C:plasma membrane"/>
    <property type="evidence" value="ECO:0007669"/>
    <property type="project" value="UniProtKB-SubCell"/>
</dbReference>
<organism evidence="8">
    <name type="scientific">Nocardia farcinica</name>
    <dbReference type="NCBI Taxonomy" id="37329"/>
    <lineage>
        <taxon>Bacteria</taxon>
        <taxon>Bacillati</taxon>
        <taxon>Actinomycetota</taxon>
        <taxon>Actinomycetes</taxon>
        <taxon>Mycobacteriales</taxon>
        <taxon>Nocardiaceae</taxon>
        <taxon>Nocardia</taxon>
    </lineage>
</organism>
<evidence type="ECO:0000256" key="2">
    <source>
        <dbReference type="ARBA" id="ARBA00022475"/>
    </source>
</evidence>
<keyword evidence="4" id="KW-0472">Membrane</keyword>
<evidence type="ECO:0000256" key="7">
    <source>
        <dbReference type="SAM" id="SignalP"/>
    </source>
</evidence>
<sequence>MPGRLRRALAVAVVVAAVPGCATLFGDPPPPPSSEQIARAADEVAALPRAAEAEQSLRTAVEHIAAAAGAHNPALRWSWSGERAEGPCHGPYASVGGLRVVLPRYLAEGSIPASAWPEFRRVAHEFAAAAGAVDLRTDTSTPPHYHLDADGTDGAYWDNQTNLAVFAGPDSMTITANTGCRRP</sequence>
<proteinExistence type="predicted"/>
<dbReference type="EMBL" id="CAACYE010000005">
    <property type="protein sequence ID" value="VFA83278.1"/>
    <property type="molecule type" value="Genomic_DNA"/>
</dbReference>
<feature type="chain" id="PRO_5038667718" description="Lipoprotein" evidence="7">
    <location>
        <begin position="23"/>
        <end position="183"/>
    </location>
</feature>
<evidence type="ECO:0000313" key="8">
    <source>
        <dbReference type="EMBL" id="VFA83278.1"/>
    </source>
</evidence>
<dbReference type="AlphaFoldDB" id="A0A449HCH8"/>
<reference evidence="8" key="1">
    <citation type="submission" date="2019-02" db="EMBL/GenBank/DDBJ databases">
        <authorList>
            <consortium name="Pathogen Informatics"/>
        </authorList>
    </citation>
    <scope>NUCLEOTIDE SEQUENCE</scope>
    <source>
        <strain evidence="8">3012STDY6733949</strain>
    </source>
</reference>
<evidence type="ECO:0000256" key="6">
    <source>
        <dbReference type="ARBA" id="ARBA00023288"/>
    </source>
</evidence>
<dbReference type="InterPro" id="IPR032018">
    <property type="entry name" value="LppA/LppB/LprP"/>
</dbReference>
<feature type="signal peptide" evidence="7">
    <location>
        <begin position="1"/>
        <end position="22"/>
    </location>
</feature>
<accession>A0A449HCH8</accession>
<keyword evidence="6" id="KW-0449">Lipoprotein</keyword>
<dbReference type="Pfam" id="PF16708">
    <property type="entry name" value="LppA"/>
    <property type="match status" value="1"/>
</dbReference>
<keyword evidence="5" id="KW-0564">Palmitate</keyword>
<dbReference type="Gene3D" id="3.30.2030.20">
    <property type="match status" value="1"/>
</dbReference>
<evidence type="ECO:0008006" key="9">
    <source>
        <dbReference type="Google" id="ProtNLM"/>
    </source>
</evidence>
<keyword evidence="3 7" id="KW-0732">Signal</keyword>
<gene>
    <name evidence="8" type="ORF">NCTC1935_01100</name>
</gene>
<evidence type="ECO:0000256" key="3">
    <source>
        <dbReference type="ARBA" id="ARBA00022729"/>
    </source>
</evidence>
<evidence type="ECO:0000256" key="4">
    <source>
        <dbReference type="ARBA" id="ARBA00023136"/>
    </source>
</evidence>